<reference evidence="7" key="1">
    <citation type="submission" date="2022-06" db="EMBL/GenBank/DDBJ databases">
        <title>Sneathiella actinostolidae sp. nov., isolated from a sea anemonein the Western Pacific Ocean.</title>
        <authorList>
            <person name="Wei M.J."/>
        </authorList>
    </citation>
    <scope>NUCLEOTIDE SEQUENCE</scope>
    <source>
        <strain evidence="7">PHK-P5</strain>
    </source>
</reference>
<keyword evidence="3" id="KW-0238">DNA-binding</keyword>
<dbReference type="Gene3D" id="3.40.190.10">
    <property type="entry name" value="Periplasmic binding protein-like II"/>
    <property type="match status" value="2"/>
</dbReference>
<dbReference type="CDD" id="cd08432">
    <property type="entry name" value="PBP2_GcdR_TrpI_HvrB_AmpR_like"/>
    <property type="match status" value="1"/>
</dbReference>
<feature type="domain" description="HTH lysR-type" evidence="6">
    <location>
        <begin position="6"/>
        <end position="63"/>
    </location>
</feature>
<dbReference type="InterPro" id="IPR058163">
    <property type="entry name" value="LysR-type_TF_proteobact-type"/>
</dbReference>
<dbReference type="InterPro" id="IPR036388">
    <property type="entry name" value="WH-like_DNA-bd_sf"/>
</dbReference>
<organism evidence="7 8">
    <name type="scientific">Sneathiella marina</name>
    <dbReference type="NCBI Taxonomy" id="2950108"/>
    <lineage>
        <taxon>Bacteria</taxon>
        <taxon>Pseudomonadati</taxon>
        <taxon>Pseudomonadota</taxon>
        <taxon>Alphaproteobacteria</taxon>
        <taxon>Sneathiellales</taxon>
        <taxon>Sneathiellaceae</taxon>
        <taxon>Sneathiella</taxon>
    </lineage>
</organism>
<evidence type="ECO:0000313" key="8">
    <source>
        <dbReference type="Proteomes" id="UP001056291"/>
    </source>
</evidence>
<dbReference type="PROSITE" id="PS50931">
    <property type="entry name" value="HTH_LYSR"/>
    <property type="match status" value="1"/>
</dbReference>
<evidence type="ECO:0000259" key="6">
    <source>
        <dbReference type="PROSITE" id="PS50931"/>
    </source>
</evidence>
<dbReference type="RefSeq" id="WP_251932459.1">
    <property type="nucleotide sequence ID" value="NZ_CP098747.1"/>
</dbReference>
<dbReference type="EMBL" id="CP098747">
    <property type="protein sequence ID" value="USG59689.1"/>
    <property type="molecule type" value="Genomic_DNA"/>
</dbReference>
<dbReference type="Proteomes" id="UP001056291">
    <property type="component" value="Chromosome"/>
</dbReference>
<comment type="similarity">
    <text evidence="1">Belongs to the LysR transcriptional regulatory family.</text>
</comment>
<dbReference type="InterPro" id="IPR000847">
    <property type="entry name" value="LysR_HTH_N"/>
</dbReference>
<dbReference type="NCBIfam" id="NF008352">
    <property type="entry name" value="PRK11139.1"/>
    <property type="match status" value="1"/>
</dbReference>
<sequence>MSDHLPPLAALRALESAARHGSFTRAAAELNVTQSAISHQIRHLEEIWSLELFARDARPLTLTKSGAALAPIARDFFSKLSATLESLRVEDKQGPLKISALESFSLTWLVPRLSDFRECHPEIDVWISTTDRLIDFSAEDVDLGIRLGRGVFPGLHSSLLLREYVFPVCSTQLLKRLGVPKSPAELARFPLLLRHDDMLSPRWDTWLGAAGVPDLPLDQGPRFPNSNMALQAAIAGQGVALVRSAHVDSGMNAAGLVRLFDVHYPSEAAYYLVCPEGTQARPRITAFREWIQAEAAQSQLQYDREVSQSKVPSETNDRLVPD</sequence>
<proteinExistence type="inferred from homology"/>
<dbReference type="Gene3D" id="1.10.10.10">
    <property type="entry name" value="Winged helix-like DNA-binding domain superfamily/Winged helix DNA-binding domain"/>
    <property type="match status" value="1"/>
</dbReference>
<dbReference type="SUPFAM" id="SSF46785">
    <property type="entry name" value="Winged helix' DNA-binding domain"/>
    <property type="match status" value="1"/>
</dbReference>
<keyword evidence="4" id="KW-0804">Transcription</keyword>
<protein>
    <submittedName>
        <fullName evidence="7">Transcriptional regulator GcvA</fullName>
    </submittedName>
</protein>
<evidence type="ECO:0000256" key="1">
    <source>
        <dbReference type="ARBA" id="ARBA00009437"/>
    </source>
</evidence>
<evidence type="ECO:0000256" key="4">
    <source>
        <dbReference type="ARBA" id="ARBA00023163"/>
    </source>
</evidence>
<feature type="region of interest" description="Disordered" evidence="5">
    <location>
        <begin position="302"/>
        <end position="322"/>
    </location>
</feature>
<accession>A0ABY4W328</accession>
<evidence type="ECO:0000256" key="2">
    <source>
        <dbReference type="ARBA" id="ARBA00023015"/>
    </source>
</evidence>
<evidence type="ECO:0000256" key="3">
    <source>
        <dbReference type="ARBA" id="ARBA00023125"/>
    </source>
</evidence>
<dbReference type="InterPro" id="IPR036390">
    <property type="entry name" value="WH_DNA-bd_sf"/>
</dbReference>
<dbReference type="InterPro" id="IPR005119">
    <property type="entry name" value="LysR_subst-bd"/>
</dbReference>
<dbReference type="Pfam" id="PF03466">
    <property type="entry name" value="LysR_substrate"/>
    <property type="match status" value="1"/>
</dbReference>
<keyword evidence="8" id="KW-1185">Reference proteome</keyword>
<dbReference type="Pfam" id="PF00126">
    <property type="entry name" value="HTH_1"/>
    <property type="match status" value="1"/>
</dbReference>
<dbReference type="PANTHER" id="PTHR30537">
    <property type="entry name" value="HTH-TYPE TRANSCRIPTIONAL REGULATOR"/>
    <property type="match status" value="1"/>
</dbReference>
<dbReference type="PRINTS" id="PR00039">
    <property type="entry name" value="HTHLYSR"/>
</dbReference>
<dbReference type="PANTHER" id="PTHR30537:SF26">
    <property type="entry name" value="GLYCINE CLEAVAGE SYSTEM TRANSCRIPTIONAL ACTIVATOR"/>
    <property type="match status" value="1"/>
</dbReference>
<dbReference type="SUPFAM" id="SSF53850">
    <property type="entry name" value="Periplasmic binding protein-like II"/>
    <property type="match status" value="1"/>
</dbReference>
<evidence type="ECO:0000313" key="7">
    <source>
        <dbReference type="EMBL" id="USG59689.1"/>
    </source>
</evidence>
<keyword evidence="2" id="KW-0805">Transcription regulation</keyword>
<gene>
    <name evidence="7" type="primary">gcvA</name>
    <name evidence="7" type="ORF">NBZ79_10895</name>
</gene>
<name>A0ABY4W328_9PROT</name>
<evidence type="ECO:0000256" key="5">
    <source>
        <dbReference type="SAM" id="MobiDB-lite"/>
    </source>
</evidence>